<organism evidence="1 2">
    <name type="scientific">Bifidobacterium leontopitheci</name>
    <dbReference type="NCBI Taxonomy" id="2650774"/>
    <lineage>
        <taxon>Bacteria</taxon>
        <taxon>Bacillati</taxon>
        <taxon>Actinomycetota</taxon>
        <taxon>Actinomycetes</taxon>
        <taxon>Bifidobacteriales</taxon>
        <taxon>Bifidobacteriaceae</taxon>
        <taxon>Bifidobacterium</taxon>
    </lineage>
</organism>
<comment type="caution">
    <text evidence="1">The sequence shown here is derived from an EMBL/GenBank/DDBJ whole genome shotgun (WGS) entry which is preliminary data.</text>
</comment>
<evidence type="ECO:0000313" key="1">
    <source>
        <dbReference type="EMBL" id="KAB7791035.1"/>
    </source>
</evidence>
<sequence>MNQVTIIGNGFDIACGLKSTYADYFAHMMNGIEPGTYPDGWWKHDEPEAFPIVAEHVKAKDPKIFSAWVPIFAWLHDYPQSRSVDKLTWCDVESAIRDFVTGLHSMDTVTMIDCYDRDISVGSQVSQAYECLCQYFDYADCRPYDDASKAWTIGWDAQGHVNLPYHDFARLFLRELERFEKNFREYIGSLVTDEYLGTAESLYTAIDNANTSADEIANRHLVLNFNFTDPLARVLYKTECGNVHGTCKDGTAFFGFAPKNDDPAWSDAYMFAKHVRYLEVMDGYKAGCSEFWKTLNNLDHIDVIKVFGCSLEGGKDNADYPYFRHIFRKAHLEDGGTYLGFYYTEGASRERLLANAVKLLNGYGEDVEASGGQPIQEGLARRLEICGQLGIGDLTDKVSR</sequence>
<dbReference type="InterPro" id="IPR025935">
    <property type="entry name" value="AbiH"/>
</dbReference>
<proteinExistence type="predicted"/>
<dbReference type="AlphaFoldDB" id="A0A6I1GHD0"/>
<dbReference type="Pfam" id="PF14253">
    <property type="entry name" value="AbiH"/>
    <property type="match status" value="1"/>
</dbReference>
<name>A0A6I1GHD0_9BIFI</name>
<gene>
    <name evidence="1" type="ORF">F7D09_0391</name>
</gene>
<dbReference type="EMBL" id="WBVT01000004">
    <property type="protein sequence ID" value="KAB7791035.1"/>
    <property type="molecule type" value="Genomic_DNA"/>
</dbReference>
<evidence type="ECO:0000313" key="2">
    <source>
        <dbReference type="Proteomes" id="UP000441772"/>
    </source>
</evidence>
<dbReference type="Proteomes" id="UP000441772">
    <property type="component" value="Unassembled WGS sequence"/>
</dbReference>
<dbReference type="RefSeq" id="WP_152233774.1">
    <property type="nucleotide sequence ID" value="NZ_JBHSKZ010000003.1"/>
</dbReference>
<protein>
    <submittedName>
        <fullName evidence="1">Bacteriophage abortive infection AbiH</fullName>
    </submittedName>
</protein>
<keyword evidence="2" id="KW-1185">Reference proteome</keyword>
<accession>A0A6I1GHD0</accession>
<reference evidence="1 2" key="1">
    <citation type="submission" date="2019-09" db="EMBL/GenBank/DDBJ databases">
        <title>Characterization of the phylogenetic diversity of two novel species belonging to the genus Bifidobacterium: Bifidobacterium cebidarum sp. nov. and Bifidobacterium leontopitheci sp. nov.</title>
        <authorList>
            <person name="Lugli G.A."/>
            <person name="Duranti S."/>
            <person name="Milani C."/>
            <person name="Turroni F."/>
            <person name="Ventura M."/>
        </authorList>
    </citation>
    <scope>NUCLEOTIDE SEQUENCE [LARGE SCALE GENOMIC DNA]</scope>
    <source>
        <strain evidence="1 2">LMG 31471</strain>
    </source>
</reference>